<evidence type="ECO:0000313" key="7">
    <source>
        <dbReference type="Proteomes" id="UP000184330"/>
    </source>
</evidence>
<dbReference type="PANTHER" id="PTHR47966:SF51">
    <property type="entry name" value="BETA-SITE APP-CLEAVING ENZYME, ISOFORM A-RELATED"/>
    <property type="match status" value="1"/>
</dbReference>
<reference evidence="6 7" key="1">
    <citation type="submission" date="2016-03" db="EMBL/GenBank/DDBJ databases">
        <authorList>
            <person name="Ploux O."/>
        </authorList>
    </citation>
    <scope>NUCLEOTIDE SEQUENCE [LARGE SCALE GENOMIC DNA]</scope>
    <source>
        <strain evidence="6 7">UAMH 11012</strain>
    </source>
</reference>
<protein>
    <recommendedName>
        <fullName evidence="5">Peptidase A1 domain-containing protein</fullName>
    </recommendedName>
</protein>
<evidence type="ECO:0000259" key="5">
    <source>
        <dbReference type="PROSITE" id="PS51767"/>
    </source>
</evidence>
<organism evidence="6 7">
    <name type="scientific">Phialocephala subalpina</name>
    <dbReference type="NCBI Taxonomy" id="576137"/>
    <lineage>
        <taxon>Eukaryota</taxon>
        <taxon>Fungi</taxon>
        <taxon>Dikarya</taxon>
        <taxon>Ascomycota</taxon>
        <taxon>Pezizomycotina</taxon>
        <taxon>Leotiomycetes</taxon>
        <taxon>Helotiales</taxon>
        <taxon>Mollisiaceae</taxon>
        <taxon>Phialocephala</taxon>
        <taxon>Phialocephala fortinii species complex</taxon>
    </lineage>
</organism>
<evidence type="ECO:0000256" key="3">
    <source>
        <dbReference type="SAM" id="Phobius"/>
    </source>
</evidence>
<dbReference type="InterPro" id="IPR001461">
    <property type="entry name" value="Aspartic_peptidase_A1"/>
</dbReference>
<feature type="transmembrane region" description="Helical" evidence="3">
    <location>
        <begin position="449"/>
        <end position="471"/>
    </location>
</feature>
<dbReference type="EMBL" id="FJOG01000005">
    <property type="protein sequence ID" value="CZR54904.1"/>
    <property type="molecule type" value="Genomic_DNA"/>
</dbReference>
<dbReference type="PANTHER" id="PTHR47966">
    <property type="entry name" value="BETA-SITE APP-CLEAVING ENZYME, ISOFORM A-RELATED"/>
    <property type="match status" value="1"/>
</dbReference>
<dbReference type="Proteomes" id="UP000184330">
    <property type="component" value="Unassembled WGS sequence"/>
</dbReference>
<feature type="region of interest" description="Disordered" evidence="2">
    <location>
        <begin position="480"/>
        <end position="513"/>
    </location>
</feature>
<dbReference type="AlphaFoldDB" id="A0A1L7WQ58"/>
<sequence length="583" mass="62717">MGDFLLWRWLFLVTLCGVVHLAYAAVNASLAPLSIPPSLYWDGDDGWWSTFQIQVGTPGQTVRLLPGTSASAGSTIWVVISEGCVDVNPTLANCANERGYLFQSNLSTTWSTQGIQNGIDGAIFSLNTYEESFLGLSGNASYGYDTINLGVPGAGLPSLQKQVIAGLWTDGFFLGSLGLSPVPLNFTNLNEPQPSMLSTLYNQSLIPSRSWAYSAGAHYNDPPVFGSLTLGGYDATRFKSNNLSFAFGADFSRDLLVSLQSVTYDTAGSSPLLASSIDVFIDSLVTEIWLPDSVCEAFAQQFNLTWNEQGQLYLVAEEVHTVLVKQNPNFTFNIGQAGGGGETVGIVLPYAAFDLNLTAPIVGNDTRYFPLKQAQSSTQYTLGRAFLQEAYVIADYERHNFSVSQALFPSTSVSANLVAIYPPGNDNNGTNTTTTTTTTTKKGGLEAGAIAGIAIASVATLALVAIAALLWSKRTKKHHDLADTGVPRPEGQEPTHTVVDLTPDPARPELDGNKTNVHEMTEQHLVPPELPAYEGPWGRHELVQENSVHEMDGGEVTPATAGPEERRDKRVVQLGGLMIQNNK</sequence>
<dbReference type="OrthoDB" id="4074350at2759"/>
<keyword evidence="3" id="KW-0472">Membrane</keyword>
<evidence type="ECO:0000256" key="4">
    <source>
        <dbReference type="SAM" id="SignalP"/>
    </source>
</evidence>
<evidence type="ECO:0000256" key="1">
    <source>
        <dbReference type="ARBA" id="ARBA00007447"/>
    </source>
</evidence>
<keyword evidence="4" id="KW-0732">Signal</keyword>
<dbReference type="Gene3D" id="2.40.70.10">
    <property type="entry name" value="Acid Proteases"/>
    <property type="match status" value="2"/>
</dbReference>
<dbReference type="STRING" id="576137.A0A1L7WQ58"/>
<dbReference type="Pfam" id="PF00026">
    <property type="entry name" value="Asp"/>
    <property type="match status" value="1"/>
</dbReference>
<dbReference type="InterPro" id="IPR033121">
    <property type="entry name" value="PEPTIDASE_A1"/>
</dbReference>
<keyword evidence="3" id="KW-0812">Transmembrane</keyword>
<gene>
    <name evidence="6" type="ORF">PAC_04789</name>
</gene>
<accession>A0A1L7WQ58</accession>
<feature type="signal peptide" evidence="4">
    <location>
        <begin position="1"/>
        <end position="24"/>
    </location>
</feature>
<dbReference type="GO" id="GO:0000324">
    <property type="term" value="C:fungal-type vacuole"/>
    <property type="evidence" value="ECO:0007669"/>
    <property type="project" value="TreeGrafter"/>
</dbReference>
<dbReference type="SUPFAM" id="SSF50630">
    <property type="entry name" value="Acid proteases"/>
    <property type="match status" value="1"/>
</dbReference>
<name>A0A1L7WQ58_9HELO</name>
<proteinExistence type="inferred from homology"/>
<evidence type="ECO:0000313" key="6">
    <source>
        <dbReference type="EMBL" id="CZR54904.1"/>
    </source>
</evidence>
<dbReference type="GO" id="GO:0004190">
    <property type="term" value="F:aspartic-type endopeptidase activity"/>
    <property type="evidence" value="ECO:0007669"/>
    <property type="project" value="InterPro"/>
</dbReference>
<dbReference type="InterPro" id="IPR021109">
    <property type="entry name" value="Peptidase_aspartic_dom_sf"/>
</dbReference>
<comment type="similarity">
    <text evidence="1">Belongs to the peptidase A1 family.</text>
</comment>
<feature type="chain" id="PRO_5012159779" description="Peptidase A1 domain-containing protein" evidence="4">
    <location>
        <begin position="25"/>
        <end position="583"/>
    </location>
</feature>
<evidence type="ECO:0000256" key="2">
    <source>
        <dbReference type="SAM" id="MobiDB-lite"/>
    </source>
</evidence>
<feature type="domain" description="Peptidase A1" evidence="5">
    <location>
        <begin position="49"/>
        <end position="404"/>
    </location>
</feature>
<feature type="region of interest" description="Disordered" evidence="2">
    <location>
        <begin position="546"/>
        <end position="570"/>
    </location>
</feature>
<keyword evidence="7" id="KW-1185">Reference proteome</keyword>
<keyword evidence="3" id="KW-1133">Transmembrane helix</keyword>
<dbReference type="PROSITE" id="PS51767">
    <property type="entry name" value="PEPTIDASE_A1"/>
    <property type="match status" value="1"/>
</dbReference>
<dbReference type="GO" id="GO:0006508">
    <property type="term" value="P:proteolysis"/>
    <property type="evidence" value="ECO:0007669"/>
    <property type="project" value="InterPro"/>
</dbReference>